<evidence type="ECO:0000313" key="1">
    <source>
        <dbReference type="EMBL" id="KAG6956383.1"/>
    </source>
</evidence>
<dbReference type="Proteomes" id="UP000709295">
    <property type="component" value="Unassembled WGS sequence"/>
</dbReference>
<dbReference type="AlphaFoldDB" id="A0A8J5MF34"/>
<organism evidence="1 2">
    <name type="scientific">Phytophthora aleatoria</name>
    <dbReference type="NCBI Taxonomy" id="2496075"/>
    <lineage>
        <taxon>Eukaryota</taxon>
        <taxon>Sar</taxon>
        <taxon>Stramenopiles</taxon>
        <taxon>Oomycota</taxon>
        <taxon>Peronosporomycetes</taxon>
        <taxon>Peronosporales</taxon>
        <taxon>Peronosporaceae</taxon>
        <taxon>Phytophthora</taxon>
    </lineage>
</organism>
<name>A0A8J5MF34_9STRA</name>
<accession>A0A8J5MF34</accession>
<evidence type="ECO:0000313" key="2">
    <source>
        <dbReference type="Proteomes" id="UP000709295"/>
    </source>
</evidence>
<dbReference type="EMBL" id="JAENGY010000803">
    <property type="protein sequence ID" value="KAG6956383.1"/>
    <property type="molecule type" value="Genomic_DNA"/>
</dbReference>
<gene>
    <name evidence="1" type="ORF">JG688_00011451</name>
</gene>
<sequence length="79" mass="8599">ISLLEENVSALACKVATVIVWVVTTQLRGVKGVFRGSLYECGANGFFFLVTCGERYQVAARSPGTLELSPDDYVGQRLQ</sequence>
<protein>
    <submittedName>
        <fullName evidence="1">Uncharacterized protein</fullName>
    </submittedName>
</protein>
<proteinExistence type="predicted"/>
<reference evidence="1" key="1">
    <citation type="submission" date="2021-01" db="EMBL/GenBank/DDBJ databases">
        <title>Phytophthora aleatoria, a newly-described species from Pinus radiata is distinct from Phytophthora cactorum isolates based on comparative genomics.</title>
        <authorList>
            <person name="Mcdougal R."/>
            <person name="Panda P."/>
            <person name="Williams N."/>
            <person name="Studholme D.J."/>
        </authorList>
    </citation>
    <scope>NUCLEOTIDE SEQUENCE</scope>
    <source>
        <strain evidence="1">NZFS 4037</strain>
    </source>
</reference>
<feature type="non-terminal residue" evidence="1">
    <location>
        <position position="1"/>
    </location>
</feature>
<comment type="caution">
    <text evidence="1">The sequence shown here is derived from an EMBL/GenBank/DDBJ whole genome shotgun (WGS) entry which is preliminary data.</text>
</comment>
<keyword evidence="2" id="KW-1185">Reference proteome</keyword>